<dbReference type="EMBL" id="JAYGJQ010000002">
    <property type="protein sequence ID" value="MEA9357363.1"/>
    <property type="molecule type" value="Genomic_DNA"/>
</dbReference>
<proteinExistence type="inferred from homology"/>
<evidence type="ECO:0000256" key="3">
    <source>
        <dbReference type="ARBA" id="ARBA00022475"/>
    </source>
</evidence>
<dbReference type="RefSeq" id="WP_323577345.1">
    <property type="nucleotide sequence ID" value="NZ_JAYGJQ010000002.1"/>
</dbReference>
<evidence type="ECO:0000256" key="1">
    <source>
        <dbReference type="ARBA" id="ARBA00004651"/>
    </source>
</evidence>
<evidence type="ECO:0000256" key="5">
    <source>
        <dbReference type="ARBA" id="ARBA00022989"/>
    </source>
</evidence>
<dbReference type="PANTHER" id="PTHR33452">
    <property type="entry name" value="OXIDOREDUCTASE CATD-RELATED"/>
    <property type="match status" value="1"/>
</dbReference>
<keyword evidence="3" id="KW-1003">Cell membrane</keyword>
<evidence type="ECO:0000256" key="2">
    <source>
        <dbReference type="ARBA" id="ARBA00006679"/>
    </source>
</evidence>
<dbReference type="Proteomes" id="UP001302274">
    <property type="component" value="Unassembled WGS sequence"/>
</dbReference>
<evidence type="ECO:0000313" key="8">
    <source>
        <dbReference type="EMBL" id="MEA9357363.1"/>
    </source>
</evidence>
<reference evidence="8 9" key="1">
    <citation type="submission" date="2023-11" db="EMBL/GenBank/DDBJ databases">
        <title>A Novel Polar Bacteriovorax (B. antarcticus) Isolated from the Biocrust in Antarctica.</title>
        <authorList>
            <person name="Mun W."/>
            <person name="Choi S.Y."/>
            <person name="Mitchell R.J."/>
        </authorList>
    </citation>
    <scope>NUCLEOTIDE SEQUENCE [LARGE SCALE GENOMIC DNA]</scope>
    <source>
        <strain evidence="8 9">PP10</strain>
    </source>
</reference>
<protein>
    <submittedName>
        <fullName evidence="8">DoxX family protein</fullName>
    </submittedName>
</protein>
<evidence type="ECO:0000256" key="7">
    <source>
        <dbReference type="SAM" id="Phobius"/>
    </source>
</evidence>
<name>A0ABU5VWC8_9BACT</name>
<comment type="similarity">
    <text evidence="2">Belongs to the DoxX family.</text>
</comment>
<keyword evidence="4 7" id="KW-0812">Transmembrane</keyword>
<evidence type="ECO:0000256" key="4">
    <source>
        <dbReference type="ARBA" id="ARBA00022692"/>
    </source>
</evidence>
<sequence>MIKKYFQPSVQTNFASTALFVLRLIAGIAFIIHGMGKIQSPLGWLPANAPIHIPALFQFLAAVAEFAGGIAWILGLLTPLASFGISINMLVATSVHLFVFNDPFVTTSGGTSYEPALGYFAIALVLMAVGPGKFSLDKFIFGEKNNK</sequence>
<evidence type="ECO:0000313" key="9">
    <source>
        <dbReference type="Proteomes" id="UP001302274"/>
    </source>
</evidence>
<feature type="transmembrane region" description="Helical" evidence="7">
    <location>
        <begin position="55"/>
        <end position="74"/>
    </location>
</feature>
<comment type="caution">
    <text evidence="8">The sequence shown here is derived from an EMBL/GenBank/DDBJ whole genome shotgun (WGS) entry which is preliminary data.</text>
</comment>
<accession>A0ABU5VWC8</accession>
<dbReference type="InterPro" id="IPR032808">
    <property type="entry name" value="DoxX"/>
</dbReference>
<gene>
    <name evidence="8" type="ORF">SHI21_14145</name>
</gene>
<comment type="subcellular location">
    <subcellularLocation>
        <location evidence="1">Cell membrane</location>
        <topology evidence="1">Multi-pass membrane protein</topology>
    </subcellularLocation>
</comment>
<feature type="transmembrane region" description="Helical" evidence="7">
    <location>
        <begin position="116"/>
        <end position="136"/>
    </location>
</feature>
<evidence type="ECO:0000256" key="6">
    <source>
        <dbReference type="ARBA" id="ARBA00023136"/>
    </source>
</evidence>
<keyword evidence="9" id="KW-1185">Reference proteome</keyword>
<feature type="transmembrane region" description="Helical" evidence="7">
    <location>
        <begin position="81"/>
        <end position="100"/>
    </location>
</feature>
<dbReference type="Pfam" id="PF07681">
    <property type="entry name" value="DoxX"/>
    <property type="match status" value="1"/>
</dbReference>
<keyword evidence="5 7" id="KW-1133">Transmembrane helix</keyword>
<feature type="transmembrane region" description="Helical" evidence="7">
    <location>
        <begin position="12"/>
        <end position="35"/>
    </location>
</feature>
<dbReference type="InterPro" id="IPR051907">
    <property type="entry name" value="DoxX-like_oxidoreductase"/>
</dbReference>
<organism evidence="8 9">
    <name type="scientific">Bacteriovorax antarcticus</name>
    <dbReference type="NCBI Taxonomy" id="3088717"/>
    <lineage>
        <taxon>Bacteria</taxon>
        <taxon>Pseudomonadati</taxon>
        <taxon>Bdellovibrionota</taxon>
        <taxon>Bacteriovoracia</taxon>
        <taxon>Bacteriovoracales</taxon>
        <taxon>Bacteriovoracaceae</taxon>
        <taxon>Bacteriovorax</taxon>
    </lineage>
</organism>
<dbReference type="PANTHER" id="PTHR33452:SF1">
    <property type="entry name" value="INNER MEMBRANE PROTEIN YPHA-RELATED"/>
    <property type="match status" value="1"/>
</dbReference>
<keyword evidence="6 7" id="KW-0472">Membrane</keyword>